<protein>
    <submittedName>
        <fullName evidence="1">Uncharacterized protein</fullName>
    </submittedName>
</protein>
<name>A0A4P9ZW23_9FUNG</name>
<dbReference type="EMBL" id="ML002444">
    <property type="protein sequence ID" value="RKP37807.1"/>
    <property type="molecule type" value="Genomic_DNA"/>
</dbReference>
<sequence length="417" mass="47220">MNDFLILIKYIFNYEAGAAPNITLFQTAVDKIRPTIFEKAREALEIIIDVPDAEPPPEPIPEPLIAMYRGEFTSNPTSQKILWQLLGQYDYIFPEVDHPSCPFYQSTKWSSQEIADPARFYKDVPISWAHYFDVTSIPHSPGYSYVFDRTPTIPAGYDDLLLHPSVDNPPTYLSDPIMSFQWLSSRHAHQAELGDLHLSSVSPTNAEADPTRALVVHGGDLALATKYPILGFLKRKHGVFSILPYIQGGLIEQLGTYNRNFKNAVKMSATYQKIISAKLRLPPFLRRITPPLVLRYYDSYKATQRQVSMFSFASLSAHLTGLTRHTLAFLMEANPLNRPWIDHRLVELYESGAVTNSYIFDWSLADTTPQVMGPNRLELRNSTCTHVAKIRLITIFYDFTSVALFLGLGMGHNTRDG</sequence>
<proteinExistence type="predicted"/>
<dbReference type="AlphaFoldDB" id="A0A4P9ZW23"/>
<keyword evidence="2" id="KW-1185">Reference proteome</keyword>
<dbReference type="Proteomes" id="UP000268162">
    <property type="component" value="Unassembled WGS sequence"/>
</dbReference>
<accession>A0A4P9ZW23</accession>
<reference evidence="2" key="1">
    <citation type="journal article" date="2018" name="Nat. Microbiol.">
        <title>Leveraging single-cell genomics to expand the fungal tree of life.</title>
        <authorList>
            <person name="Ahrendt S.R."/>
            <person name="Quandt C.A."/>
            <person name="Ciobanu D."/>
            <person name="Clum A."/>
            <person name="Salamov A."/>
            <person name="Andreopoulos B."/>
            <person name="Cheng J.F."/>
            <person name="Woyke T."/>
            <person name="Pelin A."/>
            <person name="Henrissat B."/>
            <person name="Reynolds N.K."/>
            <person name="Benny G.L."/>
            <person name="Smith M.E."/>
            <person name="James T.Y."/>
            <person name="Grigoriev I.V."/>
        </authorList>
    </citation>
    <scope>NUCLEOTIDE SEQUENCE [LARGE SCALE GENOMIC DNA]</scope>
    <source>
        <strain evidence="2">RSA 468</strain>
    </source>
</reference>
<evidence type="ECO:0000313" key="2">
    <source>
        <dbReference type="Proteomes" id="UP000268162"/>
    </source>
</evidence>
<organism evidence="1 2">
    <name type="scientific">Dimargaris cristalligena</name>
    <dbReference type="NCBI Taxonomy" id="215637"/>
    <lineage>
        <taxon>Eukaryota</taxon>
        <taxon>Fungi</taxon>
        <taxon>Fungi incertae sedis</taxon>
        <taxon>Zoopagomycota</taxon>
        <taxon>Kickxellomycotina</taxon>
        <taxon>Dimargaritomycetes</taxon>
        <taxon>Dimargaritales</taxon>
        <taxon>Dimargaritaceae</taxon>
        <taxon>Dimargaris</taxon>
    </lineage>
</organism>
<gene>
    <name evidence="1" type="ORF">BJ085DRAFT_32888</name>
</gene>
<evidence type="ECO:0000313" key="1">
    <source>
        <dbReference type="EMBL" id="RKP37807.1"/>
    </source>
</evidence>